<feature type="transmembrane region" description="Helical" evidence="1">
    <location>
        <begin position="80"/>
        <end position="104"/>
    </location>
</feature>
<keyword evidence="1" id="KW-0472">Membrane</keyword>
<gene>
    <name evidence="2" type="ORF">MBHS_03639</name>
</gene>
<evidence type="ECO:0000313" key="2">
    <source>
        <dbReference type="EMBL" id="SEH07754.1"/>
    </source>
</evidence>
<dbReference type="Proteomes" id="UP000236724">
    <property type="component" value="Unassembled WGS sequence"/>
</dbReference>
<name>A0A1H6FFH1_9GAMM</name>
<keyword evidence="1" id="KW-0812">Transmembrane</keyword>
<sequence length="149" mass="16632">MPRKINSTGQYFQVADDTHLCACFCCGLVQKFPDLVQRVPGLVQKSKKHPLQLICQAGEIPLPYTKNTAPSPANQPSAMLALSALILYLPAILLPMLRTLKLLLLYLLSNKAHLLHGVELLGRRGMLDVMLVAAMLFNPYAIWCNDYER</sequence>
<evidence type="ECO:0000313" key="3">
    <source>
        <dbReference type="Proteomes" id="UP000236724"/>
    </source>
</evidence>
<keyword evidence="3" id="KW-1185">Reference proteome</keyword>
<proteinExistence type="predicted"/>
<organism evidence="2 3">
    <name type="scientific">Candidatus Venteria ishoeyi</name>
    <dbReference type="NCBI Taxonomy" id="1899563"/>
    <lineage>
        <taxon>Bacteria</taxon>
        <taxon>Pseudomonadati</taxon>
        <taxon>Pseudomonadota</taxon>
        <taxon>Gammaproteobacteria</taxon>
        <taxon>Thiotrichales</taxon>
        <taxon>Thiotrichaceae</taxon>
        <taxon>Venteria</taxon>
    </lineage>
</organism>
<dbReference type="EMBL" id="FMSV02000540">
    <property type="protein sequence ID" value="SEH07754.1"/>
    <property type="molecule type" value="Genomic_DNA"/>
</dbReference>
<feature type="transmembrane region" description="Helical" evidence="1">
    <location>
        <begin position="125"/>
        <end position="143"/>
    </location>
</feature>
<protein>
    <submittedName>
        <fullName evidence="2">Uncharacterized protein</fullName>
    </submittedName>
</protein>
<evidence type="ECO:0000256" key="1">
    <source>
        <dbReference type="SAM" id="Phobius"/>
    </source>
</evidence>
<reference evidence="2 3" key="1">
    <citation type="submission" date="2016-10" db="EMBL/GenBank/DDBJ databases">
        <authorList>
            <person name="de Groot N.N."/>
        </authorList>
    </citation>
    <scope>NUCLEOTIDE SEQUENCE [LARGE SCALE GENOMIC DNA]</scope>
    <source>
        <strain evidence="2">MBHS1</strain>
    </source>
</reference>
<accession>A0A1H6FFH1</accession>
<dbReference type="AlphaFoldDB" id="A0A1H6FFH1"/>
<dbReference type="RefSeq" id="WP_103921376.1">
    <property type="nucleotide sequence ID" value="NZ_FMSV02000540.1"/>
</dbReference>
<keyword evidence="1" id="KW-1133">Transmembrane helix</keyword>